<evidence type="ECO:0000313" key="2">
    <source>
        <dbReference type="EMBL" id="PSB21210.1"/>
    </source>
</evidence>
<dbReference type="EMBL" id="PVWG01000003">
    <property type="protein sequence ID" value="PSB21210.1"/>
    <property type="molecule type" value="Genomic_DNA"/>
</dbReference>
<proteinExistence type="predicted"/>
<evidence type="ECO:0000313" key="3">
    <source>
        <dbReference type="Proteomes" id="UP000238634"/>
    </source>
</evidence>
<organism evidence="2 3">
    <name type="scientific">Phormidesmis priestleyi ULC007</name>
    <dbReference type="NCBI Taxonomy" id="1920490"/>
    <lineage>
        <taxon>Bacteria</taxon>
        <taxon>Bacillati</taxon>
        <taxon>Cyanobacteriota</taxon>
        <taxon>Cyanophyceae</taxon>
        <taxon>Leptolyngbyales</taxon>
        <taxon>Leptolyngbyaceae</taxon>
        <taxon>Phormidesmis</taxon>
    </lineage>
</organism>
<keyword evidence="3" id="KW-1185">Reference proteome</keyword>
<dbReference type="Proteomes" id="UP000238634">
    <property type="component" value="Unassembled WGS sequence"/>
</dbReference>
<protein>
    <submittedName>
        <fullName evidence="2">DUF2281 domain-containing protein</fullName>
    </submittedName>
</protein>
<accession>A0A2T1DL32</accession>
<dbReference type="OrthoDB" id="8527231at2"/>
<evidence type="ECO:0000256" key="1">
    <source>
        <dbReference type="SAM" id="MobiDB-lite"/>
    </source>
</evidence>
<dbReference type="RefSeq" id="WP_073069863.1">
    <property type="nucleotide sequence ID" value="NZ_MPPI01000004.1"/>
</dbReference>
<name>A0A2T1DL32_9CYAN</name>
<reference evidence="2 3" key="2">
    <citation type="submission" date="2018-03" db="EMBL/GenBank/DDBJ databases">
        <title>The ancient ancestry and fast evolution of plastids.</title>
        <authorList>
            <person name="Moore K.R."/>
            <person name="Magnabosco C."/>
            <person name="Momper L."/>
            <person name="Gold D.A."/>
            <person name="Bosak T."/>
            <person name="Fournier G.P."/>
        </authorList>
    </citation>
    <scope>NUCLEOTIDE SEQUENCE [LARGE SCALE GENOMIC DNA]</scope>
    <source>
        <strain evidence="2 3">ULC007</strain>
    </source>
</reference>
<sequence length="77" mass="8628">MPQIEEQVLEHLRTLPSKQQQEVLNFVLFLSQQRQNSLTPVTPPRSFAVAAQHYIGSLDGGPSDLSTNPQYMEGFGE</sequence>
<comment type="caution">
    <text evidence="2">The sequence shown here is derived from an EMBL/GenBank/DDBJ whole genome shotgun (WGS) entry which is preliminary data.</text>
</comment>
<feature type="region of interest" description="Disordered" evidence="1">
    <location>
        <begin position="58"/>
        <end position="77"/>
    </location>
</feature>
<reference evidence="2 3" key="1">
    <citation type="submission" date="2018-02" db="EMBL/GenBank/DDBJ databases">
        <authorList>
            <person name="Cohen D.B."/>
            <person name="Kent A.D."/>
        </authorList>
    </citation>
    <scope>NUCLEOTIDE SEQUENCE [LARGE SCALE GENOMIC DNA]</scope>
    <source>
        <strain evidence="2 3">ULC007</strain>
    </source>
</reference>
<gene>
    <name evidence="2" type="ORF">C7B65_04575</name>
</gene>
<dbReference type="AlphaFoldDB" id="A0A2T1DL32"/>